<keyword evidence="1" id="KW-0732">Signal</keyword>
<evidence type="ECO:0000313" key="3">
    <source>
        <dbReference type="Proteomes" id="UP000798808"/>
    </source>
</evidence>
<evidence type="ECO:0000256" key="1">
    <source>
        <dbReference type="SAM" id="SignalP"/>
    </source>
</evidence>
<dbReference type="Proteomes" id="UP000798808">
    <property type="component" value="Unassembled WGS sequence"/>
</dbReference>
<gene>
    <name evidence="2" type="ORF">E1163_25265</name>
</gene>
<comment type="caution">
    <text evidence="2">The sequence shown here is derived from an EMBL/GenBank/DDBJ whole genome shotgun (WGS) entry which is preliminary data.</text>
</comment>
<reference evidence="2 3" key="1">
    <citation type="submission" date="2019-02" db="EMBL/GenBank/DDBJ databases">
        <authorList>
            <person name="Goldberg S.R."/>
            <person name="Haltli B.A."/>
            <person name="Correa H."/>
            <person name="Russell K.G."/>
        </authorList>
    </citation>
    <scope>NUCLEOTIDE SEQUENCE [LARGE SCALE GENOMIC DNA]</scope>
    <source>
        <strain evidence="2 3">JCM 16186</strain>
    </source>
</reference>
<organism evidence="2 3">
    <name type="scientific">Fulvivirga kasyanovii</name>
    <dbReference type="NCBI Taxonomy" id="396812"/>
    <lineage>
        <taxon>Bacteria</taxon>
        <taxon>Pseudomonadati</taxon>
        <taxon>Bacteroidota</taxon>
        <taxon>Cytophagia</taxon>
        <taxon>Cytophagales</taxon>
        <taxon>Fulvivirgaceae</taxon>
        <taxon>Fulvivirga</taxon>
    </lineage>
</organism>
<dbReference type="EMBL" id="SMLW01000659">
    <property type="protein sequence ID" value="MTI28291.1"/>
    <property type="molecule type" value="Genomic_DNA"/>
</dbReference>
<accession>A0ABW9RW56</accession>
<feature type="signal peptide" evidence="1">
    <location>
        <begin position="1"/>
        <end position="20"/>
    </location>
</feature>
<name>A0ABW9RW56_9BACT</name>
<feature type="chain" id="PRO_5045263460" evidence="1">
    <location>
        <begin position="21"/>
        <end position="174"/>
    </location>
</feature>
<keyword evidence="3" id="KW-1185">Reference proteome</keyword>
<dbReference type="RefSeq" id="WP_155175674.1">
    <property type="nucleotide sequence ID" value="NZ_BAAAFL010000012.1"/>
</dbReference>
<evidence type="ECO:0000313" key="2">
    <source>
        <dbReference type="EMBL" id="MTI28291.1"/>
    </source>
</evidence>
<protein>
    <submittedName>
        <fullName evidence="2">Uncharacterized protein</fullName>
    </submittedName>
</protein>
<proteinExistence type="predicted"/>
<sequence length="174" mass="19991">MKKKSLLMVGLLLIIGDAMAEMAAATFMAAAEGQKIQVIIDKKVINSEPKRVVKIKGAGGVHQVKIKVFKGPKLFTTKEQLRIRAGYKNEFTVFVKPDRSLEVKRTRSTKIYNSQYKRPDRFYNRRFYAGIKTRHRIPKVRIPQLDQRKNYLAQSATDHKRYVAVTENHKAAIC</sequence>